<name>A0ABY9C8E3_VITVI</name>
<evidence type="ECO:0000313" key="1">
    <source>
        <dbReference type="EMBL" id="WJZ91319.1"/>
    </source>
</evidence>
<reference evidence="1 2" key="1">
    <citation type="journal article" date="2023" name="Hortic Res">
        <title>The complete reference genome for grapevine (Vitis vinifera L.) genetics and breeding.</title>
        <authorList>
            <person name="Shi X."/>
            <person name="Cao S."/>
            <person name="Wang X."/>
            <person name="Huang S."/>
            <person name="Wang Y."/>
            <person name="Liu Z."/>
            <person name="Liu W."/>
            <person name="Leng X."/>
            <person name="Peng Y."/>
            <person name="Wang N."/>
            <person name="Wang Y."/>
            <person name="Ma Z."/>
            <person name="Xu X."/>
            <person name="Zhang F."/>
            <person name="Xue H."/>
            <person name="Zhong H."/>
            <person name="Wang Y."/>
            <person name="Zhang K."/>
            <person name="Velt A."/>
            <person name="Avia K."/>
            <person name="Holtgrawe D."/>
            <person name="Grimplet J."/>
            <person name="Matus J.T."/>
            <person name="Ware D."/>
            <person name="Wu X."/>
            <person name="Wang H."/>
            <person name="Liu C."/>
            <person name="Fang Y."/>
            <person name="Rustenholz C."/>
            <person name="Cheng Z."/>
            <person name="Xiao H."/>
            <person name="Zhou Y."/>
        </authorList>
    </citation>
    <scope>NUCLEOTIDE SEQUENCE [LARGE SCALE GENOMIC DNA]</scope>
    <source>
        <strain evidence="2">cv. Pinot noir / PN40024</strain>
        <tissue evidence="1">Leaf</tissue>
    </source>
</reference>
<evidence type="ECO:0000313" key="2">
    <source>
        <dbReference type="Proteomes" id="UP001227230"/>
    </source>
</evidence>
<dbReference type="EMBL" id="CP126654">
    <property type="protein sequence ID" value="WJZ91319.1"/>
    <property type="molecule type" value="Genomic_DNA"/>
</dbReference>
<sequence>MKGPRKSMILGWIWCRGRFLQTNLFKVFGTILFQTQNTISITINKYKACSLIYYSLCLEICTTRKQEVVLTKELNELELQPHCPKVKRSKLVISSS</sequence>
<keyword evidence="2" id="KW-1185">Reference proteome</keyword>
<dbReference type="Proteomes" id="UP001227230">
    <property type="component" value="Chromosome 7"/>
</dbReference>
<accession>A0ABY9C8E3</accession>
<organism evidence="1 2">
    <name type="scientific">Vitis vinifera</name>
    <name type="common">Grape</name>
    <dbReference type="NCBI Taxonomy" id="29760"/>
    <lineage>
        <taxon>Eukaryota</taxon>
        <taxon>Viridiplantae</taxon>
        <taxon>Streptophyta</taxon>
        <taxon>Embryophyta</taxon>
        <taxon>Tracheophyta</taxon>
        <taxon>Spermatophyta</taxon>
        <taxon>Magnoliopsida</taxon>
        <taxon>eudicotyledons</taxon>
        <taxon>Gunneridae</taxon>
        <taxon>Pentapetalae</taxon>
        <taxon>rosids</taxon>
        <taxon>Vitales</taxon>
        <taxon>Vitaceae</taxon>
        <taxon>Viteae</taxon>
        <taxon>Vitis</taxon>
    </lineage>
</organism>
<gene>
    <name evidence="1" type="ORF">VitviT2T_010403</name>
</gene>
<proteinExistence type="predicted"/>
<protein>
    <submittedName>
        <fullName evidence="1">Uncharacterized protein</fullName>
    </submittedName>
</protein>